<evidence type="ECO:0000256" key="3">
    <source>
        <dbReference type="ARBA" id="ARBA00004496"/>
    </source>
</evidence>
<organism evidence="15">
    <name type="scientific">Guillardia theta</name>
    <name type="common">Cryptophyte</name>
    <name type="synonym">Cryptomonas phi</name>
    <dbReference type="NCBI Taxonomy" id="55529"/>
    <lineage>
        <taxon>Eukaryota</taxon>
        <taxon>Cryptophyceae</taxon>
        <taxon>Pyrenomonadales</taxon>
        <taxon>Geminigeraceae</taxon>
        <taxon>Guillardia</taxon>
    </lineage>
</organism>
<proteinExistence type="inferred from homology"/>
<evidence type="ECO:0000256" key="12">
    <source>
        <dbReference type="ARBA" id="ARBA00055682"/>
    </source>
</evidence>
<dbReference type="Pfam" id="PF03029">
    <property type="entry name" value="ATP_bind_1"/>
    <property type="match status" value="1"/>
</dbReference>
<keyword evidence="7" id="KW-0547">Nucleotide-binding</keyword>
<dbReference type="GO" id="GO:0003924">
    <property type="term" value="F:GTPase activity"/>
    <property type="evidence" value="ECO:0007669"/>
    <property type="project" value="InterPro"/>
</dbReference>
<reference evidence="15" key="1">
    <citation type="submission" date="2021-01" db="EMBL/GenBank/DDBJ databases">
        <authorList>
            <person name="Corre E."/>
            <person name="Pelletier E."/>
            <person name="Niang G."/>
            <person name="Scheremetjew M."/>
            <person name="Finn R."/>
            <person name="Kale V."/>
            <person name="Holt S."/>
            <person name="Cochrane G."/>
            <person name="Meng A."/>
            <person name="Brown T."/>
            <person name="Cohen L."/>
        </authorList>
    </citation>
    <scope>NUCLEOTIDE SEQUENCE</scope>
    <source>
        <strain evidence="15">CCMP 2712</strain>
    </source>
</reference>
<keyword evidence="11" id="KW-0539">Nucleus</keyword>
<feature type="compositionally biased region" description="Low complexity" evidence="14">
    <location>
        <begin position="24"/>
        <end position="43"/>
    </location>
</feature>
<dbReference type="PANTHER" id="PTHR21231">
    <property type="entry name" value="XPA-BINDING PROTEIN 1-RELATED"/>
    <property type="match status" value="1"/>
</dbReference>
<sequence length="452" mass="49978">MKKGFLSSAKSDTDGSEQSIHADSSGSSPAAAKKKTTSSSSSSEQREAAEPSVNLSKQVPRFSLGPVRKSPVACLVLGMAGSGKTTLMQRIAVHIHNQQLPSYIINLDPAVSSVPYGCNIDIRDTVNYKQVMKEYELGPNGGILTSLNLFATKFDQVMGLIEQKADSLQHIFVDTPGQIEIFTWSASGTIISDMFAFSVPTALIYVVDTPRTTSPVTFMSNMLYACSIMYKFKLPFILVFNKTDVTSADFAIDWMTDYEKFQEAVQDEKAYAGTLSASMGLVLEEFYRNITTVCMSAVTGEGVEDLFDKIARAGEEYANVYRPMLEAKAEEKQKREAKATERRLKKMREQMAKVGGLDKIKPPKEDDEEDEEENEFKANPKGGFAAFEPDSDELDDGEDDVEFANQAKEGHAPIDLMEHLRIRQNAQRGDESDMHALNEILSNVNDGNVRID</sequence>
<dbReference type="InterPro" id="IPR027417">
    <property type="entry name" value="P-loop_NTPase"/>
</dbReference>
<dbReference type="GO" id="GO:0005525">
    <property type="term" value="F:GTP binding"/>
    <property type="evidence" value="ECO:0007669"/>
    <property type="project" value="UniProtKB-KW"/>
</dbReference>
<feature type="compositionally biased region" description="Basic and acidic residues" evidence="14">
    <location>
        <begin position="354"/>
        <end position="364"/>
    </location>
</feature>
<dbReference type="InterPro" id="IPR030230">
    <property type="entry name" value="Gpn1/Npa3/XAB1"/>
</dbReference>
<dbReference type="CDD" id="cd17870">
    <property type="entry name" value="GPN1"/>
    <property type="match status" value="1"/>
</dbReference>
<dbReference type="AlphaFoldDB" id="A0A7S4PEA6"/>
<evidence type="ECO:0000256" key="5">
    <source>
        <dbReference type="ARBA" id="ARBA00014579"/>
    </source>
</evidence>
<evidence type="ECO:0000256" key="7">
    <source>
        <dbReference type="ARBA" id="ARBA00022741"/>
    </source>
</evidence>
<dbReference type="SUPFAM" id="SSF52540">
    <property type="entry name" value="P-loop containing nucleoside triphosphate hydrolases"/>
    <property type="match status" value="1"/>
</dbReference>
<evidence type="ECO:0000313" key="15">
    <source>
        <dbReference type="EMBL" id="CAE2332500.1"/>
    </source>
</evidence>
<keyword evidence="6" id="KW-0963">Cytoplasm</keyword>
<dbReference type="PRINTS" id="PR00449">
    <property type="entry name" value="RASTRNSFRMNG"/>
</dbReference>
<name>A0A7S4PEA6_GUITH</name>
<dbReference type="GO" id="GO:0005634">
    <property type="term" value="C:nucleus"/>
    <property type="evidence" value="ECO:0007669"/>
    <property type="project" value="UniProtKB-SubCell"/>
</dbReference>
<evidence type="ECO:0000256" key="6">
    <source>
        <dbReference type="ARBA" id="ARBA00022490"/>
    </source>
</evidence>
<evidence type="ECO:0000256" key="11">
    <source>
        <dbReference type="ARBA" id="ARBA00023242"/>
    </source>
</evidence>
<keyword evidence="9" id="KW-0175">Coiled coil</keyword>
<dbReference type="InterPro" id="IPR004130">
    <property type="entry name" value="Gpn"/>
</dbReference>
<feature type="region of interest" description="Disordered" evidence="14">
    <location>
        <begin position="354"/>
        <end position="398"/>
    </location>
</feature>
<evidence type="ECO:0000256" key="9">
    <source>
        <dbReference type="ARBA" id="ARBA00023054"/>
    </source>
</evidence>
<evidence type="ECO:0000256" key="4">
    <source>
        <dbReference type="ARBA" id="ARBA00005290"/>
    </source>
</evidence>
<feature type="compositionally biased region" description="Acidic residues" evidence="14">
    <location>
        <begin position="389"/>
        <end position="398"/>
    </location>
</feature>
<evidence type="ECO:0000256" key="2">
    <source>
        <dbReference type="ARBA" id="ARBA00004229"/>
    </source>
</evidence>
<comment type="similarity">
    <text evidence="4">Belongs to the GPN-loop GTPase family.</text>
</comment>
<protein>
    <recommendedName>
        <fullName evidence="5">GPN-loop GTPase 1</fullName>
    </recommendedName>
    <alternativeName>
        <fullName evidence="13">XPA-binding protein 1 homolog</fullName>
    </alternativeName>
</protein>
<gene>
    <name evidence="15" type="ORF">GTHE00462_LOCUS34113</name>
</gene>
<keyword evidence="10" id="KW-0342">GTP-binding</keyword>
<comment type="subcellular location">
    <subcellularLocation>
        <location evidence="3">Cytoplasm</location>
    </subcellularLocation>
    <subcellularLocation>
        <location evidence="1">Nucleus</location>
    </subcellularLocation>
    <subcellularLocation>
        <location evidence="2">Plastid</location>
        <location evidence="2">Chloroplast</location>
    </subcellularLocation>
</comment>
<evidence type="ECO:0000256" key="8">
    <source>
        <dbReference type="ARBA" id="ARBA00022801"/>
    </source>
</evidence>
<evidence type="ECO:0000256" key="14">
    <source>
        <dbReference type="SAM" id="MobiDB-lite"/>
    </source>
</evidence>
<dbReference type="FunFam" id="3.40.50.300:FF:000888">
    <property type="entry name" value="GPN-loop GTPase 1"/>
    <property type="match status" value="1"/>
</dbReference>
<dbReference type="GO" id="GO:0009507">
    <property type="term" value="C:chloroplast"/>
    <property type="evidence" value="ECO:0007669"/>
    <property type="project" value="UniProtKB-SubCell"/>
</dbReference>
<evidence type="ECO:0000256" key="1">
    <source>
        <dbReference type="ARBA" id="ARBA00004123"/>
    </source>
</evidence>
<dbReference type="EMBL" id="HBKN01043548">
    <property type="protein sequence ID" value="CAE2332500.1"/>
    <property type="molecule type" value="Transcribed_RNA"/>
</dbReference>
<evidence type="ECO:0000256" key="10">
    <source>
        <dbReference type="ARBA" id="ARBA00023134"/>
    </source>
</evidence>
<dbReference type="PANTHER" id="PTHR21231:SF8">
    <property type="entry name" value="GPN-LOOP GTPASE 1"/>
    <property type="match status" value="1"/>
</dbReference>
<dbReference type="Gene3D" id="3.40.50.300">
    <property type="entry name" value="P-loop containing nucleotide triphosphate hydrolases"/>
    <property type="match status" value="1"/>
</dbReference>
<feature type="region of interest" description="Disordered" evidence="14">
    <location>
        <begin position="1"/>
        <end position="54"/>
    </location>
</feature>
<feature type="compositionally biased region" description="Acidic residues" evidence="14">
    <location>
        <begin position="365"/>
        <end position="374"/>
    </location>
</feature>
<evidence type="ECO:0000256" key="13">
    <source>
        <dbReference type="ARBA" id="ARBA00083137"/>
    </source>
</evidence>
<accession>A0A7S4PEA6</accession>
<keyword evidence="8" id="KW-0378">Hydrolase</keyword>
<comment type="function">
    <text evidence="12">Small GTPase required for proper nuclear import of RNA polymerase II (RNAPII). May act at an RNAP assembly step prior to nuclear import.</text>
</comment>